<dbReference type="AlphaFoldDB" id="H3SN47"/>
<comment type="caution">
    <text evidence="1">The sequence shown here is derived from an EMBL/GenBank/DDBJ whole genome shotgun (WGS) entry which is preliminary data.</text>
</comment>
<reference evidence="1 2" key="1">
    <citation type="journal article" date="2012" name="J. Bacteriol.">
        <title>Genome Sequence of the Pattern-Forming Social Bacterium Paenibacillus dendritiformis C454 Chiral Morphotype.</title>
        <authorList>
            <person name="Sirota-Madi A."/>
            <person name="Olender T."/>
            <person name="Helman Y."/>
            <person name="Brainis I."/>
            <person name="Finkelshtein A."/>
            <person name="Roth D."/>
            <person name="Hagai E."/>
            <person name="Leshkowitz D."/>
            <person name="Brodsky L."/>
            <person name="Galatenko V."/>
            <person name="Nikolaev V."/>
            <person name="Gutnick D.L."/>
            <person name="Lancet D."/>
            <person name="Ben-Jacob E."/>
        </authorList>
    </citation>
    <scope>NUCLEOTIDE SEQUENCE [LARGE SCALE GENOMIC DNA]</scope>
    <source>
        <strain evidence="1 2">C454</strain>
    </source>
</reference>
<dbReference type="EMBL" id="AHKH01000123">
    <property type="protein sequence ID" value="EHQ59478.1"/>
    <property type="molecule type" value="Genomic_DNA"/>
</dbReference>
<organism evidence="1 2">
    <name type="scientific">Paenibacillus dendritiformis C454</name>
    <dbReference type="NCBI Taxonomy" id="1131935"/>
    <lineage>
        <taxon>Bacteria</taxon>
        <taxon>Bacillati</taxon>
        <taxon>Bacillota</taxon>
        <taxon>Bacilli</taxon>
        <taxon>Bacillales</taxon>
        <taxon>Paenibacillaceae</taxon>
        <taxon>Paenibacillus</taxon>
    </lineage>
</organism>
<accession>H3SN47</accession>
<name>H3SN47_9BACL</name>
<sequence length="103" mass="11739">MEGICGKPIYKLKQTLVQYAELRSYFRCLDGSSPLCIWNYRISKRTENFFTPPGCTYPFQNSSIYERTHIVQSSAVIIAGEPPRGIRADFPYPIDDSGLRGQI</sequence>
<evidence type="ECO:0000313" key="2">
    <source>
        <dbReference type="Proteomes" id="UP000003900"/>
    </source>
</evidence>
<evidence type="ECO:0000313" key="1">
    <source>
        <dbReference type="EMBL" id="EHQ59478.1"/>
    </source>
</evidence>
<dbReference type="Proteomes" id="UP000003900">
    <property type="component" value="Unassembled WGS sequence"/>
</dbReference>
<gene>
    <name evidence="1" type="ORF">PDENDC454_24974</name>
</gene>
<protein>
    <submittedName>
        <fullName evidence="1">Uncharacterized protein</fullName>
    </submittedName>
</protein>
<proteinExistence type="predicted"/>
<keyword evidence="2" id="KW-1185">Reference proteome</keyword>
<dbReference type="STRING" id="1131935.PDENDC454_24974"/>
<dbReference type="RefSeq" id="WP_006679473.1">
    <property type="nucleotide sequence ID" value="NZ_AHKH01000123.1"/>
</dbReference>